<dbReference type="PANTHER" id="PTHR30289">
    <property type="entry name" value="UNCHARACTERIZED PROTEIN YBCL-RELATED"/>
    <property type="match status" value="1"/>
</dbReference>
<dbReference type="OrthoDB" id="9797506at2"/>
<dbReference type="KEGG" id="bbro:BAU06_22320"/>
<gene>
    <name evidence="2" type="ORF">BAU06_22320</name>
    <name evidence="3" type="ORF">BAU08_22850</name>
</gene>
<dbReference type="PANTHER" id="PTHR30289:SF1">
    <property type="entry name" value="PEBP (PHOSPHATIDYLETHANOLAMINE-BINDING PROTEIN) FAMILY PROTEIN"/>
    <property type="match status" value="1"/>
</dbReference>
<dbReference type="InterPro" id="IPR005247">
    <property type="entry name" value="YbhB_YbcL/LppC-like"/>
</dbReference>
<evidence type="ECO:0000313" key="5">
    <source>
        <dbReference type="Proteomes" id="UP000092213"/>
    </source>
</evidence>
<dbReference type="NCBIfam" id="TIGR00481">
    <property type="entry name" value="YbhB/YbcL family Raf kinase inhibitor-like protein"/>
    <property type="match status" value="1"/>
</dbReference>
<dbReference type="STRING" id="463025.BAU08_22850"/>
<reference evidence="4 5" key="1">
    <citation type="submission" date="2016-06" db="EMBL/GenBank/DDBJ databases">
        <title>Complete genome sequences of Bordetella bronchialis and Bordetella flabilis.</title>
        <authorList>
            <person name="LiPuma J.J."/>
            <person name="Spilker T."/>
        </authorList>
    </citation>
    <scope>NUCLEOTIDE SEQUENCE [LARGE SCALE GENOMIC DNA]</scope>
    <source>
        <strain evidence="3 5">AU17976</strain>
        <strain evidence="2 4">AU3182</strain>
    </source>
</reference>
<dbReference type="EMBL" id="CP016171">
    <property type="protein sequence ID" value="ANN73814.1"/>
    <property type="molecule type" value="Genomic_DNA"/>
</dbReference>
<dbReference type="SUPFAM" id="SSF49777">
    <property type="entry name" value="PEBP-like"/>
    <property type="match status" value="1"/>
</dbReference>
<dbReference type="InterPro" id="IPR036610">
    <property type="entry name" value="PEBP-like_sf"/>
</dbReference>
<dbReference type="Proteomes" id="UP000091897">
    <property type="component" value="Chromosome"/>
</dbReference>
<dbReference type="InterPro" id="IPR008914">
    <property type="entry name" value="PEBP"/>
</dbReference>
<evidence type="ECO:0000313" key="2">
    <source>
        <dbReference type="EMBL" id="ANN68674.1"/>
    </source>
</evidence>
<evidence type="ECO:0000256" key="1">
    <source>
        <dbReference type="SAM" id="MobiDB-lite"/>
    </source>
</evidence>
<dbReference type="CDD" id="cd00865">
    <property type="entry name" value="PEBP_bact_arch"/>
    <property type="match status" value="1"/>
</dbReference>
<name>A0A193FNJ8_9BORD</name>
<dbReference type="Pfam" id="PF01161">
    <property type="entry name" value="PBP"/>
    <property type="match status" value="1"/>
</dbReference>
<sequence length="214" mass="22838">MKLSSLSFLDGEIMPDRYALSRNSGPTILVPAENLNPQLAWDDVPEDTASFALLCVDLDAPEDRSGVNNPAIVLAVDSPRGVFYHWVLADLPGTVREIDEGAFVALPGDPGTAAYATPPCRRGRNDYAGTPGRDESVGQGYGGPEPPWNDARPHRYRFTVYALSVPRLALPEPFTGPDVVQAMQGLILAECSLTGTYTLNPALAATQVGSPSIT</sequence>
<organism evidence="3 5">
    <name type="scientific">Bordetella bronchialis</name>
    <dbReference type="NCBI Taxonomy" id="463025"/>
    <lineage>
        <taxon>Bacteria</taxon>
        <taxon>Pseudomonadati</taxon>
        <taxon>Pseudomonadota</taxon>
        <taxon>Betaproteobacteria</taxon>
        <taxon>Burkholderiales</taxon>
        <taxon>Alcaligenaceae</taxon>
        <taxon>Bordetella</taxon>
    </lineage>
</organism>
<dbReference type="EMBL" id="CP016170">
    <property type="protein sequence ID" value="ANN68674.1"/>
    <property type="molecule type" value="Genomic_DNA"/>
</dbReference>
<proteinExistence type="predicted"/>
<dbReference type="Gene3D" id="3.90.280.10">
    <property type="entry name" value="PEBP-like"/>
    <property type="match status" value="1"/>
</dbReference>
<dbReference type="AlphaFoldDB" id="A0A193FNJ8"/>
<keyword evidence="4" id="KW-1185">Reference proteome</keyword>
<evidence type="ECO:0008006" key="6">
    <source>
        <dbReference type="Google" id="ProtNLM"/>
    </source>
</evidence>
<dbReference type="Proteomes" id="UP000092213">
    <property type="component" value="Chromosome"/>
</dbReference>
<protein>
    <recommendedName>
        <fullName evidence="6">Phospholipid-binding protein</fullName>
    </recommendedName>
</protein>
<accession>A0A193FNJ8</accession>
<evidence type="ECO:0000313" key="3">
    <source>
        <dbReference type="EMBL" id="ANN73814.1"/>
    </source>
</evidence>
<evidence type="ECO:0000313" key="4">
    <source>
        <dbReference type="Proteomes" id="UP000091897"/>
    </source>
</evidence>
<feature type="region of interest" description="Disordered" evidence="1">
    <location>
        <begin position="115"/>
        <end position="149"/>
    </location>
</feature>